<comment type="caution">
    <text evidence="1">The sequence shown here is derived from an EMBL/GenBank/DDBJ whole genome shotgun (WGS) entry which is preliminary data.</text>
</comment>
<dbReference type="Gene3D" id="3.40.50.1820">
    <property type="entry name" value="alpha/beta hydrolase"/>
    <property type="match status" value="1"/>
</dbReference>
<dbReference type="PANTHER" id="PTHR43433:SF10">
    <property type="entry name" value="AB HYDROLASE-1 DOMAIN-CONTAINING PROTEIN"/>
    <property type="match status" value="1"/>
</dbReference>
<gene>
    <name evidence="1" type="ORF">PG999_001356</name>
</gene>
<dbReference type="InterPro" id="IPR029058">
    <property type="entry name" value="AB_hydrolase_fold"/>
</dbReference>
<organism evidence="1 2">
    <name type="scientific">Apiospora kogelbergensis</name>
    <dbReference type="NCBI Taxonomy" id="1337665"/>
    <lineage>
        <taxon>Eukaryota</taxon>
        <taxon>Fungi</taxon>
        <taxon>Dikarya</taxon>
        <taxon>Ascomycota</taxon>
        <taxon>Pezizomycotina</taxon>
        <taxon>Sordariomycetes</taxon>
        <taxon>Xylariomycetidae</taxon>
        <taxon>Amphisphaeriales</taxon>
        <taxon>Apiosporaceae</taxon>
        <taxon>Apiospora</taxon>
    </lineage>
</organism>
<protein>
    <submittedName>
        <fullName evidence="1">Alcohol dehydrogenase</fullName>
    </submittedName>
</protein>
<dbReference type="SUPFAM" id="SSF53474">
    <property type="entry name" value="alpha/beta-Hydrolases"/>
    <property type="match status" value="1"/>
</dbReference>
<accession>A0AAW0REF0</accession>
<reference evidence="1 2" key="1">
    <citation type="submission" date="2023-01" db="EMBL/GenBank/DDBJ databases">
        <title>Analysis of 21 Apiospora genomes using comparative genomics revels a genus with tremendous synthesis potential of carbohydrate active enzymes and secondary metabolites.</title>
        <authorList>
            <person name="Sorensen T."/>
        </authorList>
    </citation>
    <scope>NUCLEOTIDE SEQUENCE [LARGE SCALE GENOMIC DNA]</scope>
    <source>
        <strain evidence="1 2">CBS 117206</strain>
    </source>
</reference>
<name>A0AAW0REF0_9PEZI</name>
<dbReference type="AlphaFoldDB" id="A0AAW0REF0"/>
<proteinExistence type="predicted"/>
<keyword evidence="2" id="KW-1185">Reference proteome</keyword>
<evidence type="ECO:0000313" key="2">
    <source>
        <dbReference type="Proteomes" id="UP001392437"/>
    </source>
</evidence>
<dbReference type="Proteomes" id="UP001392437">
    <property type="component" value="Unassembled WGS sequence"/>
</dbReference>
<dbReference type="PANTHER" id="PTHR43433">
    <property type="entry name" value="HYDROLASE, ALPHA/BETA FOLD FAMILY PROTEIN"/>
    <property type="match status" value="1"/>
</dbReference>
<dbReference type="InterPro" id="IPR050471">
    <property type="entry name" value="AB_hydrolase"/>
</dbReference>
<sequence>MAAPTLPNPTSVFVLPSGRTLGYAQYGTPSASAPTAFYHHGFPGSQSEALGWDAAARAAGVRLISVERPGMGASTFQVGRTLLDWPGDLLALADHLQVSRFAVLGVSGGGPYALASHHRLPRARCAGAALVCALYPTTALGCGGMLWTTWALLTLCPRAPTLCGFALDYVLGGVARDLARPERLETAVAEGLQGRTAQDRSVLERRDARAALVASTRGAMVSGGLGAAWDGLLLGGDFGFRLEDVRAEDARGGRVVMWHGGLDQNVPAHMAERAAARMAGAELRLSPECAHLDLPYKKADEVMQCVKEMLQS</sequence>
<dbReference type="EMBL" id="JAQQWP010000001">
    <property type="protein sequence ID" value="KAK8133183.1"/>
    <property type="molecule type" value="Genomic_DNA"/>
</dbReference>
<evidence type="ECO:0000313" key="1">
    <source>
        <dbReference type="EMBL" id="KAK8133183.1"/>
    </source>
</evidence>